<dbReference type="EMBL" id="PXYK01000021">
    <property type="protein sequence ID" value="PSJ56550.1"/>
    <property type="molecule type" value="Genomic_DNA"/>
</dbReference>
<dbReference type="AlphaFoldDB" id="A0A2P7S255"/>
<evidence type="ECO:0000313" key="7">
    <source>
        <dbReference type="EMBL" id="PSJ56550.1"/>
    </source>
</evidence>
<evidence type="ECO:0000256" key="6">
    <source>
        <dbReference type="SAM" id="Phobius"/>
    </source>
</evidence>
<dbReference type="Pfam" id="PF01810">
    <property type="entry name" value="LysE"/>
    <property type="match status" value="1"/>
</dbReference>
<dbReference type="PIRSF" id="PIRSF006324">
    <property type="entry name" value="LeuE"/>
    <property type="match status" value="1"/>
</dbReference>
<feature type="transmembrane region" description="Helical" evidence="6">
    <location>
        <begin position="6"/>
        <end position="26"/>
    </location>
</feature>
<evidence type="ECO:0000313" key="8">
    <source>
        <dbReference type="Proteomes" id="UP000241229"/>
    </source>
</evidence>
<dbReference type="PANTHER" id="PTHR30086">
    <property type="entry name" value="ARGININE EXPORTER PROTEIN ARGO"/>
    <property type="match status" value="1"/>
</dbReference>
<evidence type="ECO:0000256" key="2">
    <source>
        <dbReference type="ARBA" id="ARBA00022475"/>
    </source>
</evidence>
<organism evidence="7 8">
    <name type="scientific">Kumtagia ephedrae</name>
    <dbReference type="NCBI Taxonomy" id="2116701"/>
    <lineage>
        <taxon>Bacteria</taxon>
        <taxon>Pseudomonadati</taxon>
        <taxon>Pseudomonadota</taxon>
        <taxon>Alphaproteobacteria</taxon>
        <taxon>Hyphomicrobiales</taxon>
        <taxon>Phyllobacteriaceae</taxon>
        <taxon>Kumtagia</taxon>
    </lineage>
</organism>
<accession>A0A2P7S255</accession>
<feature type="transmembrane region" description="Helical" evidence="6">
    <location>
        <begin position="38"/>
        <end position="62"/>
    </location>
</feature>
<name>A0A2P7S255_9HYPH</name>
<sequence length="210" mass="22163">MNPALWAAFCGTVILLQLPPGPDSMLVMARGIGQGRRIALFTVLGMTVGAGMVQLPLVALGVASLVRAYPWMLGLLQSAGALYLVWLGTRLLLSPPPDAAPARPVAKPLAAAREGMIANLVNPWPITFMIAFLPQFVDPARGSVTLQLLLLGVTQKVTGLLVLGSYAIAAGTLGAWIMRRPRVGLWQQRIAGGFVILLGLRMAFSGGSSR</sequence>
<keyword evidence="4 6" id="KW-1133">Transmembrane helix</keyword>
<dbReference type="InterPro" id="IPR001123">
    <property type="entry name" value="LeuE-type"/>
</dbReference>
<evidence type="ECO:0000256" key="4">
    <source>
        <dbReference type="ARBA" id="ARBA00022989"/>
    </source>
</evidence>
<reference evidence="7 8" key="1">
    <citation type="submission" date="2018-03" db="EMBL/GenBank/DDBJ databases">
        <title>The draft genome of Mesorhizobium sp. 6GN-30.</title>
        <authorList>
            <person name="Liu L."/>
            <person name="Li L."/>
            <person name="Wang T."/>
            <person name="Zhang X."/>
            <person name="Liang L."/>
        </authorList>
    </citation>
    <scope>NUCLEOTIDE SEQUENCE [LARGE SCALE GENOMIC DNA]</scope>
    <source>
        <strain evidence="7 8">6GN30</strain>
    </source>
</reference>
<dbReference type="GO" id="GO:0005886">
    <property type="term" value="C:plasma membrane"/>
    <property type="evidence" value="ECO:0007669"/>
    <property type="project" value="UniProtKB-SubCell"/>
</dbReference>
<dbReference type="RefSeq" id="WP_106774079.1">
    <property type="nucleotide sequence ID" value="NZ_PXYK01000021.1"/>
</dbReference>
<gene>
    <name evidence="7" type="ORF">C7I84_20500</name>
</gene>
<proteinExistence type="predicted"/>
<protein>
    <submittedName>
        <fullName evidence="7">Lysine transporter LysE</fullName>
    </submittedName>
</protein>
<comment type="caution">
    <text evidence="7">The sequence shown here is derived from an EMBL/GenBank/DDBJ whole genome shotgun (WGS) entry which is preliminary data.</text>
</comment>
<evidence type="ECO:0000256" key="1">
    <source>
        <dbReference type="ARBA" id="ARBA00004651"/>
    </source>
</evidence>
<keyword evidence="5 6" id="KW-0472">Membrane</keyword>
<dbReference type="PANTHER" id="PTHR30086:SF20">
    <property type="entry name" value="ARGININE EXPORTER PROTEIN ARGO-RELATED"/>
    <property type="match status" value="1"/>
</dbReference>
<dbReference type="GO" id="GO:0015171">
    <property type="term" value="F:amino acid transmembrane transporter activity"/>
    <property type="evidence" value="ECO:0007669"/>
    <property type="project" value="TreeGrafter"/>
</dbReference>
<feature type="transmembrane region" description="Helical" evidence="6">
    <location>
        <begin position="157"/>
        <end position="178"/>
    </location>
</feature>
<feature type="transmembrane region" description="Helical" evidence="6">
    <location>
        <begin position="117"/>
        <end position="137"/>
    </location>
</feature>
<keyword evidence="8" id="KW-1185">Reference proteome</keyword>
<keyword evidence="3 6" id="KW-0812">Transmembrane</keyword>
<comment type="subcellular location">
    <subcellularLocation>
        <location evidence="1">Cell membrane</location>
        <topology evidence="1">Multi-pass membrane protein</topology>
    </subcellularLocation>
</comment>
<dbReference type="OrthoDB" id="9804822at2"/>
<evidence type="ECO:0000256" key="5">
    <source>
        <dbReference type="ARBA" id="ARBA00023136"/>
    </source>
</evidence>
<keyword evidence="2" id="KW-1003">Cell membrane</keyword>
<evidence type="ECO:0000256" key="3">
    <source>
        <dbReference type="ARBA" id="ARBA00022692"/>
    </source>
</evidence>
<feature type="transmembrane region" description="Helical" evidence="6">
    <location>
        <begin position="68"/>
        <end position="87"/>
    </location>
</feature>
<dbReference type="Proteomes" id="UP000241229">
    <property type="component" value="Unassembled WGS sequence"/>
</dbReference>